<dbReference type="AlphaFoldDB" id="A0A139GT25"/>
<evidence type="ECO:0000313" key="2">
    <source>
        <dbReference type="EMBL" id="KXS93340.1"/>
    </source>
</evidence>
<protein>
    <submittedName>
        <fullName evidence="2">Uncharacterized protein</fullName>
    </submittedName>
</protein>
<reference evidence="2 3" key="1">
    <citation type="submission" date="2015-07" db="EMBL/GenBank/DDBJ databases">
        <title>Comparative genomics of the Sigatoka disease complex on banana suggests a link between parallel evolutionary changes in Pseudocercospora fijiensis and Pseudocercospora eumusae and increased virulence on the banana host.</title>
        <authorList>
            <person name="Chang T.-C."/>
            <person name="Salvucci A."/>
            <person name="Crous P.W."/>
            <person name="Stergiopoulos I."/>
        </authorList>
    </citation>
    <scope>NUCLEOTIDE SEQUENCE [LARGE SCALE GENOMIC DNA]</scope>
    <source>
        <strain evidence="2 3">CBS 116634</strain>
    </source>
</reference>
<evidence type="ECO:0000256" key="1">
    <source>
        <dbReference type="SAM" id="MobiDB-lite"/>
    </source>
</evidence>
<sequence length="221" mass="24144">ASTTHFVISIKHGGTLLPSPCAAFDTSTSLLSLRFQLDLEVGYTRCSCLLPTACTWHRALSMTKKETVSTTKSGDRWSRRNSPTRATWRTAELETEVAQYKAAADFGDHLVPTHNLLEPGAASNALRAFVEFMVEKAGASLGPANFRAEQRREKAKTRPAGEASAYAITAIAPVELETAVVPVVRLKVKAFAASVFGTIFAPKRRPEDRSLGQISQRQWPI</sequence>
<dbReference type="EMBL" id="LFZO01001612">
    <property type="protein sequence ID" value="KXS93340.1"/>
    <property type="molecule type" value="Genomic_DNA"/>
</dbReference>
<organism evidence="2 3">
    <name type="scientific">Pseudocercospora musae</name>
    <dbReference type="NCBI Taxonomy" id="113226"/>
    <lineage>
        <taxon>Eukaryota</taxon>
        <taxon>Fungi</taxon>
        <taxon>Dikarya</taxon>
        <taxon>Ascomycota</taxon>
        <taxon>Pezizomycotina</taxon>
        <taxon>Dothideomycetes</taxon>
        <taxon>Dothideomycetidae</taxon>
        <taxon>Mycosphaerellales</taxon>
        <taxon>Mycosphaerellaceae</taxon>
        <taxon>Pseudocercospora</taxon>
    </lineage>
</organism>
<feature type="compositionally biased region" description="Basic and acidic residues" evidence="1">
    <location>
        <begin position="67"/>
        <end position="78"/>
    </location>
</feature>
<accession>A0A139GT25</accession>
<keyword evidence="3" id="KW-1185">Reference proteome</keyword>
<evidence type="ECO:0000313" key="3">
    <source>
        <dbReference type="Proteomes" id="UP000073492"/>
    </source>
</evidence>
<feature type="non-terminal residue" evidence="2">
    <location>
        <position position="1"/>
    </location>
</feature>
<dbReference type="STRING" id="113226.A0A139GT25"/>
<comment type="caution">
    <text evidence="2">The sequence shown here is derived from an EMBL/GenBank/DDBJ whole genome shotgun (WGS) entry which is preliminary data.</text>
</comment>
<dbReference type="OrthoDB" id="2922289at2759"/>
<feature type="non-terminal residue" evidence="2">
    <location>
        <position position="221"/>
    </location>
</feature>
<feature type="region of interest" description="Disordered" evidence="1">
    <location>
        <begin position="67"/>
        <end position="86"/>
    </location>
</feature>
<name>A0A139GT25_9PEZI</name>
<proteinExistence type="predicted"/>
<gene>
    <name evidence="2" type="ORF">AC579_3724</name>
</gene>
<dbReference type="Proteomes" id="UP000073492">
    <property type="component" value="Unassembled WGS sequence"/>
</dbReference>